<keyword evidence="9 10" id="KW-0472">Membrane</keyword>
<accession>A0A081BB39</accession>
<evidence type="ECO:0000256" key="4">
    <source>
        <dbReference type="ARBA" id="ARBA00022475"/>
    </source>
</evidence>
<sequence>MNVEAESGTQKAGKKILDLVLKYSVPPLFILFGAVLAFAVMASSAVETDKNVGEFAVSYWEILAHGKPATLEETDPTQIFEIGPITTNLRDTAKARFIQIGISLETRKSTLADVQQMKGDIEEALILFLRGLDGRDLQGSHAAARFKSQVERRVALVDEQGKISRLAIHHLVLQ</sequence>
<dbReference type="InterPro" id="IPR005503">
    <property type="entry name" value="FliL"/>
</dbReference>
<dbReference type="AlphaFoldDB" id="A0A081BB39"/>
<comment type="caution">
    <text evidence="11">The sequence shown here is derived from an EMBL/GenBank/DDBJ whole genome shotgun (WGS) entry which is preliminary data.</text>
</comment>
<evidence type="ECO:0000256" key="8">
    <source>
        <dbReference type="ARBA" id="ARBA00022989"/>
    </source>
</evidence>
<keyword evidence="10" id="KW-0997">Cell inner membrane</keyword>
<reference evidence="11 12" key="1">
    <citation type="submission" date="2014-07" db="EMBL/GenBank/DDBJ databases">
        <title>Tepidicaulis marinum gen. nov., sp. nov., a novel marine bacterium denitrifying nitrate to nitrous oxide strictly under microaerobic conditions.</title>
        <authorList>
            <person name="Takeuchi M."/>
            <person name="Yamagishi T."/>
            <person name="Kamagata Y."/>
            <person name="Oshima K."/>
            <person name="Hattori M."/>
            <person name="Katayama T."/>
            <person name="Hanada S."/>
            <person name="Tamaki H."/>
            <person name="Marumo K."/>
            <person name="Maeda H."/>
            <person name="Nedachi M."/>
            <person name="Iwasaki W."/>
            <person name="Suwa Y."/>
            <person name="Sakata S."/>
        </authorList>
    </citation>
    <scope>NUCLEOTIDE SEQUENCE [LARGE SCALE GENOMIC DNA]</scope>
    <source>
        <strain evidence="11 12">MA2</strain>
    </source>
</reference>
<evidence type="ECO:0000256" key="9">
    <source>
        <dbReference type="ARBA" id="ARBA00023136"/>
    </source>
</evidence>
<name>A0A081BB39_9HYPH</name>
<evidence type="ECO:0000256" key="7">
    <source>
        <dbReference type="ARBA" id="ARBA00022779"/>
    </source>
</evidence>
<evidence type="ECO:0000256" key="5">
    <source>
        <dbReference type="ARBA" id="ARBA00022500"/>
    </source>
</evidence>
<feature type="transmembrane region" description="Helical" evidence="10">
    <location>
        <begin position="20"/>
        <end position="42"/>
    </location>
</feature>
<keyword evidence="4" id="KW-1003">Cell membrane</keyword>
<organism evidence="11 12">
    <name type="scientific">Tepidicaulis marinus</name>
    <dbReference type="NCBI Taxonomy" id="1333998"/>
    <lineage>
        <taxon>Bacteria</taxon>
        <taxon>Pseudomonadati</taxon>
        <taxon>Pseudomonadota</taxon>
        <taxon>Alphaproteobacteria</taxon>
        <taxon>Hyphomicrobiales</taxon>
        <taxon>Parvibaculaceae</taxon>
        <taxon>Tepidicaulis</taxon>
    </lineage>
</organism>
<dbReference type="GO" id="GO:0071973">
    <property type="term" value="P:bacterial-type flagellum-dependent cell motility"/>
    <property type="evidence" value="ECO:0007669"/>
    <property type="project" value="InterPro"/>
</dbReference>
<comment type="similarity">
    <text evidence="3 10">Belongs to the FliL family.</text>
</comment>
<dbReference type="Proteomes" id="UP000028702">
    <property type="component" value="Unassembled WGS sequence"/>
</dbReference>
<evidence type="ECO:0000256" key="3">
    <source>
        <dbReference type="ARBA" id="ARBA00008281"/>
    </source>
</evidence>
<evidence type="ECO:0000313" key="11">
    <source>
        <dbReference type="EMBL" id="GAK45257.1"/>
    </source>
</evidence>
<proteinExistence type="inferred from homology"/>
<comment type="subcellular location">
    <subcellularLocation>
        <location evidence="10">Cell inner membrane</location>
    </subcellularLocation>
    <subcellularLocation>
        <location evidence="2">Cell membrane</location>
        <topology evidence="2">Single-pass membrane protein</topology>
    </subcellularLocation>
</comment>
<dbReference type="GO" id="GO:0006935">
    <property type="term" value="P:chemotaxis"/>
    <property type="evidence" value="ECO:0007669"/>
    <property type="project" value="UniProtKB-KW"/>
</dbReference>
<keyword evidence="8 10" id="KW-1133">Transmembrane helix</keyword>
<dbReference type="Pfam" id="PF03748">
    <property type="entry name" value="FliL"/>
    <property type="match status" value="1"/>
</dbReference>
<keyword evidence="5 10" id="KW-0145">Chemotaxis</keyword>
<gene>
    <name evidence="11" type="ORF">M2A_1756</name>
</gene>
<dbReference type="STRING" id="1333998.M2A_1756"/>
<evidence type="ECO:0000256" key="6">
    <source>
        <dbReference type="ARBA" id="ARBA00022692"/>
    </source>
</evidence>
<keyword evidence="6 10" id="KW-0812">Transmembrane</keyword>
<dbReference type="GO" id="GO:0009425">
    <property type="term" value="C:bacterial-type flagellum basal body"/>
    <property type="evidence" value="ECO:0007669"/>
    <property type="project" value="InterPro"/>
</dbReference>
<keyword evidence="7 10" id="KW-0283">Flagellar rotation</keyword>
<keyword evidence="12" id="KW-1185">Reference proteome</keyword>
<evidence type="ECO:0000313" key="12">
    <source>
        <dbReference type="Proteomes" id="UP000028702"/>
    </source>
</evidence>
<evidence type="ECO:0000256" key="10">
    <source>
        <dbReference type="RuleBase" id="RU364125"/>
    </source>
</evidence>
<protein>
    <recommendedName>
        <fullName evidence="10">Flagellar protein FliL</fullName>
    </recommendedName>
</protein>
<evidence type="ECO:0000256" key="2">
    <source>
        <dbReference type="ARBA" id="ARBA00004162"/>
    </source>
</evidence>
<evidence type="ECO:0000256" key="1">
    <source>
        <dbReference type="ARBA" id="ARBA00002254"/>
    </source>
</evidence>
<dbReference type="GO" id="GO:0005886">
    <property type="term" value="C:plasma membrane"/>
    <property type="evidence" value="ECO:0007669"/>
    <property type="project" value="UniProtKB-SubCell"/>
</dbReference>
<dbReference type="EMBL" id="BBIO01000008">
    <property type="protein sequence ID" value="GAK45257.1"/>
    <property type="molecule type" value="Genomic_DNA"/>
</dbReference>
<dbReference type="RefSeq" id="WP_045445989.1">
    <property type="nucleotide sequence ID" value="NZ_BBIO01000008.1"/>
</dbReference>
<comment type="function">
    <text evidence="1 10">Controls the rotational direction of flagella during chemotaxis.</text>
</comment>